<keyword evidence="2" id="KW-1185">Reference proteome</keyword>
<evidence type="ECO:0000313" key="1">
    <source>
        <dbReference type="EMBL" id="KAK0471931.1"/>
    </source>
</evidence>
<protein>
    <submittedName>
        <fullName evidence="1">Uncharacterized protein</fullName>
    </submittedName>
</protein>
<dbReference type="Proteomes" id="UP001175227">
    <property type="component" value="Unassembled WGS sequence"/>
</dbReference>
<reference evidence="1" key="1">
    <citation type="submission" date="2023-06" db="EMBL/GenBank/DDBJ databases">
        <authorList>
            <consortium name="Lawrence Berkeley National Laboratory"/>
            <person name="Ahrendt S."/>
            <person name="Sahu N."/>
            <person name="Indic B."/>
            <person name="Wong-Bajracharya J."/>
            <person name="Merenyi Z."/>
            <person name="Ke H.-M."/>
            <person name="Monk M."/>
            <person name="Kocsube S."/>
            <person name="Drula E."/>
            <person name="Lipzen A."/>
            <person name="Balint B."/>
            <person name="Henrissat B."/>
            <person name="Andreopoulos B."/>
            <person name="Martin F.M."/>
            <person name="Harder C.B."/>
            <person name="Rigling D."/>
            <person name="Ford K.L."/>
            <person name="Foster G.D."/>
            <person name="Pangilinan J."/>
            <person name="Papanicolaou A."/>
            <person name="Barry K."/>
            <person name="LaButti K."/>
            <person name="Viragh M."/>
            <person name="Koriabine M."/>
            <person name="Yan M."/>
            <person name="Riley R."/>
            <person name="Champramary S."/>
            <person name="Plett K.L."/>
            <person name="Tsai I.J."/>
            <person name="Slot J."/>
            <person name="Sipos G."/>
            <person name="Plett J."/>
            <person name="Nagy L.G."/>
            <person name="Grigoriev I.V."/>
        </authorList>
    </citation>
    <scope>NUCLEOTIDE SEQUENCE</scope>
    <source>
        <strain evidence="1">ICMP 16352</strain>
    </source>
</reference>
<gene>
    <name evidence="1" type="ORF">IW261DRAFT_1424735</name>
</gene>
<comment type="caution">
    <text evidence="1">The sequence shown here is derived from an EMBL/GenBank/DDBJ whole genome shotgun (WGS) entry which is preliminary data.</text>
</comment>
<proteinExistence type="predicted"/>
<organism evidence="1 2">
    <name type="scientific">Armillaria novae-zelandiae</name>
    <dbReference type="NCBI Taxonomy" id="153914"/>
    <lineage>
        <taxon>Eukaryota</taxon>
        <taxon>Fungi</taxon>
        <taxon>Dikarya</taxon>
        <taxon>Basidiomycota</taxon>
        <taxon>Agaricomycotina</taxon>
        <taxon>Agaricomycetes</taxon>
        <taxon>Agaricomycetidae</taxon>
        <taxon>Agaricales</taxon>
        <taxon>Marasmiineae</taxon>
        <taxon>Physalacriaceae</taxon>
        <taxon>Armillaria</taxon>
    </lineage>
</organism>
<name>A0AA39NU54_9AGAR</name>
<dbReference type="AlphaFoldDB" id="A0AA39NU54"/>
<evidence type="ECO:0000313" key="2">
    <source>
        <dbReference type="Proteomes" id="UP001175227"/>
    </source>
</evidence>
<accession>A0AA39NU54</accession>
<dbReference type="EMBL" id="JAUEPR010000045">
    <property type="protein sequence ID" value="KAK0471931.1"/>
    <property type="molecule type" value="Genomic_DNA"/>
</dbReference>
<sequence length="157" mass="17369">MSKPFDGAALDDHVNITSLSPACERFYIRYALFPSPASGCHGRINVKDVFNHSRPSPTPPKSRYGSAPAYTPLLPLFLSSAFKAKVKLVDAFNVITGRLVRKEYDDEMSTAKVPRCSNYVSYKLHGYIQELRRKSPSINYVSVKPQNMSASAPDAPA</sequence>